<reference evidence="2" key="1">
    <citation type="journal article" date="2019" name="Int. J. Syst. Evol. Microbiol.">
        <title>The Global Catalogue of Microorganisms (GCM) 10K type strain sequencing project: providing services to taxonomists for standard genome sequencing and annotation.</title>
        <authorList>
            <consortium name="The Broad Institute Genomics Platform"/>
            <consortium name="The Broad Institute Genome Sequencing Center for Infectious Disease"/>
            <person name="Wu L."/>
            <person name="Ma J."/>
        </authorList>
    </citation>
    <scope>NUCLEOTIDE SEQUENCE [LARGE SCALE GENOMIC DNA]</scope>
    <source>
        <strain evidence="2">NBRC 106348</strain>
    </source>
</reference>
<gene>
    <name evidence="1" type="ORF">GCM10025864_40600</name>
</gene>
<accession>A0ABQ6I6I9</accession>
<dbReference type="Proteomes" id="UP001157091">
    <property type="component" value="Unassembled WGS sequence"/>
</dbReference>
<evidence type="ECO:0008006" key="3">
    <source>
        <dbReference type="Google" id="ProtNLM"/>
    </source>
</evidence>
<organism evidence="1 2">
    <name type="scientific">Luteimicrobium album</name>
    <dbReference type="NCBI Taxonomy" id="1054550"/>
    <lineage>
        <taxon>Bacteria</taxon>
        <taxon>Bacillati</taxon>
        <taxon>Actinomycetota</taxon>
        <taxon>Actinomycetes</taxon>
        <taxon>Micrococcales</taxon>
        <taxon>Luteimicrobium</taxon>
    </lineage>
</organism>
<protein>
    <recommendedName>
        <fullName evidence="3">DNA-binding protein</fullName>
    </recommendedName>
</protein>
<keyword evidence="2" id="KW-1185">Reference proteome</keyword>
<proteinExistence type="predicted"/>
<comment type="caution">
    <text evidence="1">The sequence shown here is derived from an EMBL/GenBank/DDBJ whole genome shotgun (WGS) entry which is preliminary data.</text>
</comment>
<name>A0ABQ6I6I9_9MICO</name>
<sequence>MRVPLTCRTCGGDRFYQREIKLQTTGLTFFDLDWLNRSADGAICAACGFVHTFAGDAHQWG</sequence>
<dbReference type="RefSeq" id="WP_284294634.1">
    <property type="nucleotide sequence ID" value="NZ_BSUK01000001.1"/>
</dbReference>
<dbReference type="EMBL" id="BSUK01000001">
    <property type="protein sequence ID" value="GMA26301.1"/>
    <property type="molecule type" value="Genomic_DNA"/>
</dbReference>
<evidence type="ECO:0000313" key="2">
    <source>
        <dbReference type="Proteomes" id="UP001157091"/>
    </source>
</evidence>
<evidence type="ECO:0000313" key="1">
    <source>
        <dbReference type="EMBL" id="GMA26301.1"/>
    </source>
</evidence>